<evidence type="ECO:0000256" key="2">
    <source>
        <dbReference type="ARBA" id="ARBA00008873"/>
    </source>
</evidence>
<feature type="transmembrane region" description="Helical" evidence="8">
    <location>
        <begin position="189"/>
        <end position="207"/>
    </location>
</feature>
<dbReference type="InterPro" id="IPR027470">
    <property type="entry name" value="Cation_efflux_CTD"/>
</dbReference>
<feature type="domain" description="Cation efflux protein transmembrane" evidence="9">
    <location>
        <begin position="25"/>
        <end position="215"/>
    </location>
</feature>
<accession>A0A6J4NJT1</accession>
<comment type="subcellular location">
    <subcellularLocation>
        <location evidence="1">Membrane</location>
        <topology evidence="1">Multi-pass membrane protein</topology>
    </subcellularLocation>
</comment>
<keyword evidence="6" id="KW-0406">Ion transport</keyword>
<reference evidence="11" key="1">
    <citation type="submission" date="2020-02" db="EMBL/GenBank/DDBJ databases">
        <authorList>
            <person name="Meier V. D."/>
        </authorList>
    </citation>
    <scope>NUCLEOTIDE SEQUENCE</scope>
    <source>
        <strain evidence="11">AVDCRST_MAG47</strain>
    </source>
</reference>
<dbReference type="NCBIfam" id="TIGR01297">
    <property type="entry name" value="CDF"/>
    <property type="match status" value="1"/>
</dbReference>
<evidence type="ECO:0000256" key="8">
    <source>
        <dbReference type="SAM" id="Phobius"/>
    </source>
</evidence>
<evidence type="ECO:0000256" key="7">
    <source>
        <dbReference type="ARBA" id="ARBA00023136"/>
    </source>
</evidence>
<keyword evidence="5 8" id="KW-1133">Transmembrane helix</keyword>
<dbReference type="GO" id="GO:0005886">
    <property type="term" value="C:plasma membrane"/>
    <property type="evidence" value="ECO:0007669"/>
    <property type="project" value="TreeGrafter"/>
</dbReference>
<name>A0A6J4NJT1_9ACTN</name>
<feature type="transmembrane region" description="Helical" evidence="8">
    <location>
        <begin position="91"/>
        <end position="110"/>
    </location>
</feature>
<dbReference type="InterPro" id="IPR058533">
    <property type="entry name" value="Cation_efflux_TM"/>
</dbReference>
<dbReference type="Pfam" id="PF16916">
    <property type="entry name" value="ZT_dimer"/>
    <property type="match status" value="1"/>
</dbReference>
<dbReference type="InterPro" id="IPR002524">
    <property type="entry name" value="Cation_efflux"/>
</dbReference>
<dbReference type="Pfam" id="PF01545">
    <property type="entry name" value="Cation_efflux"/>
    <property type="match status" value="1"/>
</dbReference>
<feature type="domain" description="Cation efflux protein cytoplasmic" evidence="10">
    <location>
        <begin position="219"/>
        <end position="297"/>
    </location>
</feature>
<feature type="transmembrane region" description="Helical" evidence="8">
    <location>
        <begin position="125"/>
        <end position="146"/>
    </location>
</feature>
<feature type="transmembrane region" description="Helical" evidence="8">
    <location>
        <begin position="26"/>
        <end position="44"/>
    </location>
</feature>
<sequence length="311" mass="32682">MGSAHGAGHGHGHAAGRAVDRSRLRAALTITVTVLVVELVGAWWSGSLALLADAGHMATDAGAVLLALAASYMASRPPSTRRTFGWHRAEVLAALANAVVLLVVCVYLLVEGVRRLLDPPEVEAGPMVVFAVVGLLANGVSLALLSGRRESSLNMRGAYLEVLGDLIGSVAVVAAGLVVLATGFLRADAIATLLIALVIVPRALVLAKEALEVLLEATPSHIEPDEIRDHLLGMDGVVDVHDLHVWTITSGLPSLSVHVTVEDRTLEQVGVGALLDRFSDCVAAHFEVDHATFQVEPASHREHEHLGEAHP</sequence>
<evidence type="ECO:0000256" key="5">
    <source>
        <dbReference type="ARBA" id="ARBA00022989"/>
    </source>
</evidence>
<dbReference type="EMBL" id="CADCUK010000165">
    <property type="protein sequence ID" value="CAA9386874.1"/>
    <property type="molecule type" value="Genomic_DNA"/>
</dbReference>
<keyword evidence="7 8" id="KW-0472">Membrane</keyword>
<evidence type="ECO:0000256" key="3">
    <source>
        <dbReference type="ARBA" id="ARBA00022448"/>
    </source>
</evidence>
<evidence type="ECO:0000256" key="1">
    <source>
        <dbReference type="ARBA" id="ARBA00004141"/>
    </source>
</evidence>
<protein>
    <submittedName>
        <fullName evidence="11">Cobalt-zinc-cadmium resistance protein CzcD</fullName>
    </submittedName>
</protein>
<feature type="transmembrane region" description="Helical" evidence="8">
    <location>
        <begin position="158"/>
        <end position="183"/>
    </location>
</feature>
<dbReference type="InterPro" id="IPR050681">
    <property type="entry name" value="CDF/SLC30A"/>
</dbReference>
<evidence type="ECO:0000313" key="11">
    <source>
        <dbReference type="EMBL" id="CAA9386874.1"/>
    </source>
</evidence>
<dbReference type="Gene3D" id="1.20.1510.10">
    <property type="entry name" value="Cation efflux protein transmembrane domain"/>
    <property type="match status" value="1"/>
</dbReference>
<keyword evidence="3" id="KW-0813">Transport</keyword>
<proteinExistence type="inferred from homology"/>
<dbReference type="PANTHER" id="PTHR11562">
    <property type="entry name" value="CATION EFFLUX PROTEIN/ ZINC TRANSPORTER"/>
    <property type="match status" value="1"/>
</dbReference>
<dbReference type="SUPFAM" id="SSF160240">
    <property type="entry name" value="Cation efflux protein cytoplasmic domain-like"/>
    <property type="match status" value="1"/>
</dbReference>
<evidence type="ECO:0000259" key="9">
    <source>
        <dbReference type="Pfam" id="PF01545"/>
    </source>
</evidence>
<dbReference type="AlphaFoldDB" id="A0A6J4NJT1"/>
<dbReference type="SUPFAM" id="SSF161111">
    <property type="entry name" value="Cation efflux protein transmembrane domain-like"/>
    <property type="match status" value="1"/>
</dbReference>
<dbReference type="InterPro" id="IPR027469">
    <property type="entry name" value="Cation_efflux_TMD_sf"/>
</dbReference>
<organism evidence="11">
    <name type="scientific">uncultured Nocardioidaceae bacterium</name>
    <dbReference type="NCBI Taxonomy" id="253824"/>
    <lineage>
        <taxon>Bacteria</taxon>
        <taxon>Bacillati</taxon>
        <taxon>Actinomycetota</taxon>
        <taxon>Actinomycetes</taxon>
        <taxon>Propionibacteriales</taxon>
        <taxon>Nocardioidaceae</taxon>
        <taxon>environmental samples</taxon>
    </lineage>
</organism>
<evidence type="ECO:0000256" key="6">
    <source>
        <dbReference type="ARBA" id="ARBA00023065"/>
    </source>
</evidence>
<comment type="similarity">
    <text evidence="2">Belongs to the cation diffusion facilitator (CDF) transporter (TC 2.A.4) family. SLC30A subfamily.</text>
</comment>
<evidence type="ECO:0000259" key="10">
    <source>
        <dbReference type="Pfam" id="PF16916"/>
    </source>
</evidence>
<keyword evidence="4 8" id="KW-0812">Transmembrane</keyword>
<dbReference type="GO" id="GO:0005385">
    <property type="term" value="F:zinc ion transmembrane transporter activity"/>
    <property type="evidence" value="ECO:0007669"/>
    <property type="project" value="TreeGrafter"/>
</dbReference>
<dbReference type="InterPro" id="IPR036837">
    <property type="entry name" value="Cation_efflux_CTD_sf"/>
</dbReference>
<evidence type="ECO:0000256" key="4">
    <source>
        <dbReference type="ARBA" id="ARBA00022692"/>
    </source>
</evidence>
<gene>
    <name evidence="11" type="ORF">AVDCRST_MAG47-2566</name>
</gene>
<dbReference type="PANTHER" id="PTHR11562:SF17">
    <property type="entry name" value="RE54080P-RELATED"/>
    <property type="match status" value="1"/>
</dbReference>